<sequence length="560" mass="63756">MASLSQNQESMEERFAQQERHEEQRYERLKKMEGVIERLLSRLSANPIGENKKKSRFWNVAEPKDSIYLLDNCPHDWLFLRCKAVVHHGGAGTTAAGLKAACPTTIVPFFGDQPFWGDRVHAREVGPPPIPVDEFSLPKLVDAIKFMLDPKITCGITEFFEQIVAIYRGDTFLCRAKFVSFRREYEEIWGIIGVRGFLGLTGYYRKFIRDYGKISKPLTVLTKKNGFFWSSEAQKAFELLKDKMTTGPVLALPDFSKEFIIESDASGLGVGAILMQAGFPITYFSKALGERSLTKSTYEKELMAVALAIQHWHPYLLGCRFIVRIDQKSLKQLMQQRIITGTTCQASIHLHKRGFILICLDSHLADPVFVCNFWKELFKMQGTQLKMSAAYHPQTHRQTKVVNRCLETYLLLPWVEFWYNTTFHASTGSTPFEVVYGQSPPVVTRFLPGKIKVESVGQELKDRDEALKQLKIHLSQAQISMKSQADKKKADRKYDIGDKVFLKLRVKERAVELAKAMENEDGVTGAVKAFFKQLPQKKSEPDAEPQPSSFFSVSRCFGCS</sequence>
<reference evidence="5" key="1">
    <citation type="journal article" date="2012" name="Nat. Biotechnol.">
        <title>Draft genome sequence of pigeonpea (Cajanus cajan), an orphan legume crop of resource-poor farmers.</title>
        <authorList>
            <person name="Varshney R.K."/>
            <person name="Chen W."/>
            <person name="Li Y."/>
            <person name="Bharti A.K."/>
            <person name="Saxena R.K."/>
            <person name="Schlueter J.A."/>
            <person name="Donoghue M.T."/>
            <person name="Azam S."/>
            <person name="Fan G."/>
            <person name="Whaley A.M."/>
            <person name="Farmer A.D."/>
            <person name="Sheridan J."/>
            <person name="Iwata A."/>
            <person name="Tuteja R."/>
            <person name="Penmetsa R.V."/>
            <person name="Wu W."/>
            <person name="Upadhyaya H.D."/>
            <person name="Yang S.P."/>
            <person name="Shah T."/>
            <person name="Saxena K.B."/>
            <person name="Michael T."/>
            <person name="McCombie W.R."/>
            <person name="Yang B."/>
            <person name="Zhang G."/>
            <person name="Yang H."/>
            <person name="Wang J."/>
            <person name="Spillane C."/>
            <person name="Cook D.R."/>
            <person name="May G.D."/>
            <person name="Xu X."/>
            <person name="Jackson S.A."/>
        </authorList>
    </citation>
    <scope>NUCLEOTIDE SEQUENCE [LARGE SCALE GENOMIC DNA]</scope>
</reference>
<dbReference type="SUPFAM" id="SSF53098">
    <property type="entry name" value="Ribonuclease H-like"/>
    <property type="match status" value="1"/>
</dbReference>
<dbReference type="Pfam" id="PF17919">
    <property type="entry name" value="RT_RNaseH_2"/>
    <property type="match status" value="1"/>
</dbReference>
<dbReference type="PANTHER" id="PTHR37984:SF5">
    <property type="entry name" value="PROTEIN NYNRIN-LIKE"/>
    <property type="match status" value="1"/>
</dbReference>
<dbReference type="Proteomes" id="UP000075243">
    <property type="component" value="Unassembled WGS sequence"/>
</dbReference>
<dbReference type="Gene3D" id="3.30.420.10">
    <property type="entry name" value="Ribonuclease H-like superfamily/Ribonuclease H"/>
    <property type="match status" value="1"/>
</dbReference>
<dbReference type="InterPro" id="IPR036397">
    <property type="entry name" value="RNaseH_sf"/>
</dbReference>
<gene>
    <name evidence="5" type="ORF">KK1_024899</name>
</gene>
<dbReference type="EMBL" id="KQ483415">
    <property type="protein sequence ID" value="KYP53272.1"/>
    <property type="molecule type" value="Genomic_DNA"/>
</dbReference>
<proteinExistence type="predicted"/>
<evidence type="ECO:0000313" key="5">
    <source>
        <dbReference type="EMBL" id="KYP53272.1"/>
    </source>
</evidence>
<feature type="region of interest" description="Disordered" evidence="2">
    <location>
        <begin position="1"/>
        <end position="24"/>
    </location>
</feature>
<evidence type="ECO:0000256" key="2">
    <source>
        <dbReference type="SAM" id="MobiDB-lite"/>
    </source>
</evidence>
<dbReference type="GO" id="GO:0003676">
    <property type="term" value="F:nucleic acid binding"/>
    <property type="evidence" value="ECO:0007669"/>
    <property type="project" value="InterPro"/>
</dbReference>
<keyword evidence="6" id="KW-1185">Reference proteome</keyword>
<dbReference type="Gene3D" id="3.30.70.270">
    <property type="match status" value="1"/>
</dbReference>
<dbReference type="PANTHER" id="PTHR37984">
    <property type="entry name" value="PROTEIN CBG26694"/>
    <property type="match status" value="1"/>
</dbReference>
<dbReference type="Pfam" id="PF06722">
    <property type="entry name" value="EryCIII-like_C"/>
    <property type="match status" value="1"/>
</dbReference>
<dbReference type="GO" id="GO:0016906">
    <property type="term" value="F:sterol 3-beta-glucosyltransferase activity"/>
    <property type="evidence" value="ECO:0007669"/>
    <property type="project" value="UniProtKB-ARBA"/>
</dbReference>
<evidence type="ECO:0000259" key="4">
    <source>
        <dbReference type="Pfam" id="PF17919"/>
    </source>
</evidence>
<protein>
    <submittedName>
        <fullName evidence="5">Retrovirus-related Pol polyprotein from transposon 297 family</fullName>
    </submittedName>
</protein>
<feature type="compositionally biased region" description="Basic and acidic residues" evidence="2">
    <location>
        <begin position="11"/>
        <end position="24"/>
    </location>
</feature>
<dbReference type="InterPro" id="IPR010610">
    <property type="entry name" value="EryCIII-like_C"/>
</dbReference>
<dbReference type="InterPro" id="IPR043502">
    <property type="entry name" value="DNA/RNA_pol_sf"/>
</dbReference>
<dbReference type="InterPro" id="IPR012337">
    <property type="entry name" value="RNaseH-like_sf"/>
</dbReference>
<evidence type="ECO:0000256" key="1">
    <source>
        <dbReference type="ARBA" id="ARBA00023268"/>
    </source>
</evidence>
<keyword evidence="1" id="KW-0511">Multifunctional enzyme</keyword>
<dbReference type="SUPFAM" id="SSF56672">
    <property type="entry name" value="DNA/RNA polymerases"/>
    <property type="match status" value="1"/>
</dbReference>
<feature type="domain" description="Reverse transcriptase/retrotransposon-derived protein RNase H-like" evidence="4">
    <location>
        <begin position="229"/>
        <end position="323"/>
    </location>
</feature>
<dbReference type="Gene3D" id="3.10.20.370">
    <property type="match status" value="1"/>
</dbReference>
<accession>A0A151SEL3</accession>
<dbReference type="FunFam" id="3.30.70.270:FF:000020">
    <property type="entry name" value="Transposon Tf2-6 polyprotein-like Protein"/>
    <property type="match status" value="1"/>
</dbReference>
<dbReference type="InterPro" id="IPR043128">
    <property type="entry name" value="Rev_trsase/Diguanyl_cyclase"/>
</dbReference>
<dbReference type="InterPro" id="IPR041577">
    <property type="entry name" value="RT_RNaseH_2"/>
</dbReference>
<name>A0A151SEL3_CAJCA</name>
<dbReference type="Gramene" id="C.cajan_24224.t">
    <property type="protein sequence ID" value="C.cajan_24224.t"/>
    <property type="gene ID" value="C.cajan_24224"/>
</dbReference>
<dbReference type="SUPFAM" id="SSF53756">
    <property type="entry name" value="UDP-Glycosyltransferase/glycogen phosphorylase"/>
    <property type="match status" value="1"/>
</dbReference>
<evidence type="ECO:0000313" key="6">
    <source>
        <dbReference type="Proteomes" id="UP000075243"/>
    </source>
</evidence>
<feature type="domain" description="Erythromycin biosynthesis protein CIII-like C-terminal" evidence="3">
    <location>
        <begin position="65"/>
        <end position="149"/>
    </location>
</feature>
<dbReference type="AlphaFoldDB" id="A0A151SEL3"/>
<organism evidence="5 6">
    <name type="scientific">Cajanus cajan</name>
    <name type="common">Pigeon pea</name>
    <name type="synonym">Cajanus indicus</name>
    <dbReference type="NCBI Taxonomy" id="3821"/>
    <lineage>
        <taxon>Eukaryota</taxon>
        <taxon>Viridiplantae</taxon>
        <taxon>Streptophyta</taxon>
        <taxon>Embryophyta</taxon>
        <taxon>Tracheophyta</taxon>
        <taxon>Spermatophyta</taxon>
        <taxon>Magnoliopsida</taxon>
        <taxon>eudicotyledons</taxon>
        <taxon>Gunneridae</taxon>
        <taxon>Pentapetalae</taxon>
        <taxon>rosids</taxon>
        <taxon>fabids</taxon>
        <taxon>Fabales</taxon>
        <taxon>Fabaceae</taxon>
        <taxon>Papilionoideae</taxon>
        <taxon>50 kb inversion clade</taxon>
        <taxon>NPAAA clade</taxon>
        <taxon>indigoferoid/millettioid clade</taxon>
        <taxon>Phaseoleae</taxon>
        <taxon>Cajanus</taxon>
    </lineage>
</organism>
<dbReference type="InterPro" id="IPR050951">
    <property type="entry name" value="Retrovirus_Pol_polyprotein"/>
</dbReference>
<dbReference type="FunFam" id="3.40.50.2000:FF:000009">
    <property type="entry name" value="Sterol 3-beta-glucosyltransferase UGT80A2"/>
    <property type="match status" value="1"/>
</dbReference>
<dbReference type="Gene3D" id="3.40.50.2000">
    <property type="entry name" value="Glycogen Phosphorylase B"/>
    <property type="match status" value="1"/>
</dbReference>
<evidence type="ECO:0000259" key="3">
    <source>
        <dbReference type="Pfam" id="PF06722"/>
    </source>
</evidence>